<keyword evidence="4" id="KW-1185">Reference proteome</keyword>
<dbReference type="Gene3D" id="3.55.50.30">
    <property type="match status" value="1"/>
</dbReference>
<feature type="chain" id="PRO_5011980574" evidence="1">
    <location>
        <begin position="34"/>
        <end position="1118"/>
    </location>
</feature>
<dbReference type="AlphaFoldDB" id="A0A1N6K4D8"/>
<dbReference type="InterPro" id="IPR023997">
    <property type="entry name" value="TonB-dep_OMP_SusC/RagA_CS"/>
</dbReference>
<dbReference type="InterPro" id="IPR012910">
    <property type="entry name" value="Plug_dom"/>
</dbReference>
<evidence type="ECO:0000313" key="4">
    <source>
        <dbReference type="Proteomes" id="UP000185003"/>
    </source>
</evidence>
<dbReference type="NCBIfam" id="TIGR04057">
    <property type="entry name" value="SusC_RagA_signa"/>
    <property type="match status" value="1"/>
</dbReference>
<dbReference type="Gene3D" id="2.170.130.10">
    <property type="entry name" value="TonB-dependent receptor, plug domain"/>
    <property type="match status" value="1"/>
</dbReference>
<dbReference type="STRING" id="536979.SAMN04488055_5056"/>
<accession>A0A1N6K4D8</accession>
<dbReference type="InterPro" id="IPR023996">
    <property type="entry name" value="TonB-dep_OMP_SusC/RagA"/>
</dbReference>
<organism evidence="3 4">
    <name type="scientific">Chitinophaga niabensis</name>
    <dbReference type="NCBI Taxonomy" id="536979"/>
    <lineage>
        <taxon>Bacteria</taxon>
        <taxon>Pseudomonadati</taxon>
        <taxon>Bacteroidota</taxon>
        <taxon>Chitinophagia</taxon>
        <taxon>Chitinophagales</taxon>
        <taxon>Chitinophagaceae</taxon>
        <taxon>Chitinophaga</taxon>
    </lineage>
</organism>
<dbReference type="OrthoDB" id="1094723at2"/>
<dbReference type="SUPFAM" id="SSF49464">
    <property type="entry name" value="Carboxypeptidase regulatory domain-like"/>
    <property type="match status" value="1"/>
</dbReference>
<evidence type="ECO:0000256" key="1">
    <source>
        <dbReference type="SAM" id="SignalP"/>
    </source>
</evidence>
<dbReference type="InterPro" id="IPR037066">
    <property type="entry name" value="Plug_dom_sf"/>
</dbReference>
<dbReference type="NCBIfam" id="TIGR04056">
    <property type="entry name" value="OMP_RagA_SusC"/>
    <property type="match status" value="1"/>
</dbReference>
<protein>
    <submittedName>
        <fullName evidence="3">TonB-linked outer membrane protein, SusC/RagA family</fullName>
    </submittedName>
</protein>
<name>A0A1N6K4D8_9BACT</name>
<feature type="signal peptide" evidence="1">
    <location>
        <begin position="1"/>
        <end position="33"/>
    </location>
</feature>
<evidence type="ECO:0000259" key="2">
    <source>
        <dbReference type="Pfam" id="PF07715"/>
    </source>
</evidence>
<reference evidence="3 4" key="1">
    <citation type="submission" date="2016-11" db="EMBL/GenBank/DDBJ databases">
        <authorList>
            <person name="Jaros S."/>
            <person name="Januszkiewicz K."/>
            <person name="Wedrychowicz H."/>
        </authorList>
    </citation>
    <scope>NUCLEOTIDE SEQUENCE [LARGE SCALE GENOMIC DNA]</scope>
    <source>
        <strain evidence="3 4">DSM 24787</strain>
    </source>
</reference>
<dbReference type="EMBL" id="FSRA01000002">
    <property type="protein sequence ID" value="SIO51439.1"/>
    <property type="molecule type" value="Genomic_DNA"/>
</dbReference>
<dbReference type="InterPro" id="IPR008969">
    <property type="entry name" value="CarboxyPept-like_regulatory"/>
</dbReference>
<dbReference type="Pfam" id="PF07715">
    <property type="entry name" value="Plug"/>
    <property type="match status" value="1"/>
</dbReference>
<feature type="domain" description="TonB-dependent receptor plug" evidence="2">
    <location>
        <begin position="224"/>
        <end position="343"/>
    </location>
</feature>
<gene>
    <name evidence="3" type="ORF">SAMN04488055_5056</name>
</gene>
<keyword evidence="1" id="KW-0732">Signal</keyword>
<proteinExistence type="predicted"/>
<dbReference type="RefSeq" id="WP_074242324.1">
    <property type="nucleotide sequence ID" value="NZ_FSRA01000002.1"/>
</dbReference>
<sequence>MTSQIYKSTNHRWRRVSCQLLLALTLGTVPVHAQDTFALSRKVSVHAKKTPISHVLEDLEKQTNLNFVYDGAQLDRSSTITLNADNRSLKDVLNALFPKGSEYRVVGNQLVVKKGTLPAAVPVVVQQKNIRVVGNVVLRDNKGDLQMMQGVNVRVKGQTTGTVTNTAGQFEITAPENGTLVFSFMGYKQKEVAINGRSSMKITLEEDISKIQEVVVTGIFERPKESFTGSAATYSGQQLKTVGNQNVIQSLRSLDPAFSVFENNRFGSNPNVMPDMEIQGRTNILGLKEQLGADLNLPLFILDGFPVPLQTIMDLDINRVENLTLLKDAASTAIYGSRAANGVIVIETKKPKAGELRVTYTNDNQFSIPDLRDYNLMNAAEKLEFERLSGRYTLENQFRYYYDAQVALDNLYNEKLAEVKRGVNTYWMNEPLRKGFSNSHSLYLEGGDNQMRYGVGVNYKKVNGVMKGSSRDVGGGNIKLLYRKGKLSFQNNLSLGFFTANESPYGLFSNFSRANPYYRKRNPDGSIPRILETAYTRTGTLNYIVNNPLWDAMLPNSNVTRNFNVINNFQAEWAIRYDLRFRARFGVNRTTEEQEVFISALHSKYILTPLLERGSYNNDSKEALRLDGDLSFTFGRVFAEKHLVNAVAGWSFSDDQKTGKGYSAVGFPDYITSPAFAASYSPNSKPISNEATARSTSFFLQGGYSYDNRFLLDYSYRLDGASNYGVNKLFTNTWSLGVAWNLHEEDFFSKDVFNLLKLRASIGNPGNENGIAYQSFTTFNYNTANQNYFGIGANIASFGNPDLDWQKTIKKTIGIDGVVKERLRFNFDYVLQNADPLVAVISLPASVGSSIYTTNIGAQNSKGFNFIVSFSPIYLPKQGINWSISVSGKQERAHYENIGNKLDVMNKLNQSKNLDRYYDMGSPTALWAVRSQGIDPGSGREVFVKKDGTLTFQYDYADEVVVGDSRPDLDGVLGTTLYYKGFNLGGYIRYRMGGDEFNTALYNKVENINMEGLKINQDKRALYDRWKKAGDRARFKSISLLDQTNISSRFVQEENTFAGESINLGYEFPNRLVQKWHLSYVKITGYMNDIFRISSIKRERGIDYPFANMLSFSLSVGF</sequence>
<dbReference type="Pfam" id="PF13715">
    <property type="entry name" value="CarbopepD_reg_2"/>
    <property type="match status" value="1"/>
</dbReference>
<evidence type="ECO:0000313" key="3">
    <source>
        <dbReference type="EMBL" id="SIO51439.1"/>
    </source>
</evidence>
<dbReference type="Gene3D" id="2.60.40.1120">
    <property type="entry name" value="Carboxypeptidase-like, regulatory domain"/>
    <property type="match status" value="1"/>
</dbReference>
<dbReference type="SUPFAM" id="SSF56935">
    <property type="entry name" value="Porins"/>
    <property type="match status" value="1"/>
</dbReference>
<dbReference type="Proteomes" id="UP000185003">
    <property type="component" value="Unassembled WGS sequence"/>
</dbReference>